<sequence>MIWEARLWKEDPVNGAFARYKQLLATYEEVMAENSILKSQAATAESFGFDWDDLLGEPSMDQGQQLHFSDEQQQPLGAMEEFQFHSDQQQQQQQPPLVTVVDSGSQFTNDHFSNNSNHQGVLNSVMDQTLDDFLDNVTINVDNNYYDPSAATIAQNLNPTGPAFGERRG</sequence>
<reference evidence="1 2" key="1">
    <citation type="submission" date="2024-01" db="EMBL/GenBank/DDBJ databases">
        <title>The genomes of 5 underutilized Papilionoideae crops provide insights into root nodulation and disease resistanc.</title>
        <authorList>
            <person name="Yuan L."/>
        </authorList>
    </citation>
    <scope>NUCLEOTIDE SEQUENCE [LARGE SCALE GENOMIC DNA]</scope>
    <source>
        <strain evidence="1">ZHUSHIDOU_FW_LH</strain>
        <tissue evidence="1">Leaf</tissue>
    </source>
</reference>
<protein>
    <submittedName>
        <fullName evidence="1">Uncharacterized protein</fullName>
    </submittedName>
</protein>
<evidence type="ECO:0000313" key="2">
    <source>
        <dbReference type="Proteomes" id="UP001372338"/>
    </source>
</evidence>
<proteinExistence type="predicted"/>
<organism evidence="1 2">
    <name type="scientific">Crotalaria pallida</name>
    <name type="common">Smooth rattlebox</name>
    <name type="synonym">Crotalaria striata</name>
    <dbReference type="NCBI Taxonomy" id="3830"/>
    <lineage>
        <taxon>Eukaryota</taxon>
        <taxon>Viridiplantae</taxon>
        <taxon>Streptophyta</taxon>
        <taxon>Embryophyta</taxon>
        <taxon>Tracheophyta</taxon>
        <taxon>Spermatophyta</taxon>
        <taxon>Magnoliopsida</taxon>
        <taxon>eudicotyledons</taxon>
        <taxon>Gunneridae</taxon>
        <taxon>Pentapetalae</taxon>
        <taxon>rosids</taxon>
        <taxon>fabids</taxon>
        <taxon>Fabales</taxon>
        <taxon>Fabaceae</taxon>
        <taxon>Papilionoideae</taxon>
        <taxon>50 kb inversion clade</taxon>
        <taxon>genistoids sensu lato</taxon>
        <taxon>core genistoids</taxon>
        <taxon>Crotalarieae</taxon>
        <taxon>Crotalaria</taxon>
    </lineage>
</organism>
<evidence type="ECO:0000313" key="1">
    <source>
        <dbReference type="EMBL" id="KAK7246423.1"/>
    </source>
</evidence>
<gene>
    <name evidence="1" type="ORF">RIF29_41291</name>
</gene>
<accession>A0AAN9HV46</accession>
<dbReference type="EMBL" id="JAYWIO010000008">
    <property type="protein sequence ID" value="KAK7246423.1"/>
    <property type="molecule type" value="Genomic_DNA"/>
</dbReference>
<name>A0AAN9HV46_CROPI</name>
<dbReference type="Proteomes" id="UP001372338">
    <property type="component" value="Unassembled WGS sequence"/>
</dbReference>
<dbReference type="AlphaFoldDB" id="A0AAN9HV46"/>
<comment type="caution">
    <text evidence="1">The sequence shown here is derived from an EMBL/GenBank/DDBJ whole genome shotgun (WGS) entry which is preliminary data.</text>
</comment>
<keyword evidence="2" id="KW-1185">Reference proteome</keyword>